<dbReference type="OrthoDB" id="6141304at2"/>
<proteinExistence type="predicted"/>
<reference evidence="2 3" key="1">
    <citation type="submission" date="2020-01" db="EMBL/GenBank/DDBJ databases">
        <title>Whole genome sequencing of Halomonas alkaliphila strain LS44.</title>
        <authorList>
            <person name="Kumar S."/>
            <person name="Paul D."/>
            <person name="Shouche Y."/>
            <person name="Suryavanshi M.V."/>
        </authorList>
    </citation>
    <scope>NUCLEOTIDE SEQUENCE [LARGE SCALE GENOMIC DNA]</scope>
    <source>
        <strain evidence="2 3">LS44</strain>
    </source>
</reference>
<dbReference type="Proteomes" id="UP000480312">
    <property type="component" value="Unassembled WGS sequence"/>
</dbReference>
<feature type="transmembrane region" description="Helical" evidence="1">
    <location>
        <begin position="12"/>
        <end position="35"/>
    </location>
</feature>
<name>A0A7C9JX82_9GAMM</name>
<organism evidence="2 3">
    <name type="scientific">Vreelandella alkaliphila</name>
    <dbReference type="NCBI Taxonomy" id="272774"/>
    <lineage>
        <taxon>Bacteria</taxon>
        <taxon>Pseudomonadati</taxon>
        <taxon>Pseudomonadota</taxon>
        <taxon>Gammaproteobacteria</taxon>
        <taxon>Oceanospirillales</taxon>
        <taxon>Halomonadaceae</taxon>
        <taxon>Vreelandella</taxon>
    </lineage>
</organism>
<feature type="transmembrane region" description="Helical" evidence="1">
    <location>
        <begin position="109"/>
        <end position="131"/>
    </location>
</feature>
<evidence type="ECO:0000256" key="1">
    <source>
        <dbReference type="SAM" id="Phobius"/>
    </source>
</evidence>
<feature type="transmembrane region" description="Helical" evidence="1">
    <location>
        <begin position="355"/>
        <end position="375"/>
    </location>
</feature>
<feature type="transmembrane region" description="Helical" evidence="1">
    <location>
        <begin position="319"/>
        <end position="343"/>
    </location>
</feature>
<feature type="transmembrane region" description="Helical" evidence="1">
    <location>
        <begin position="209"/>
        <end position="234"/>
    </location>
</feature>
<keyword evidence="1" id="KW-0472">Membrane</keyword>
<feature type="transmembrane region" description="Helical" evidence="1">
    <location>
        <begin position="292"/>
        <end position="313"/>
    </location>
</feature>
<feature type="transmembrane region" description="Helical" evidence="1">
    <location>
        <begin position="47"/>
        <end position="66"/>
    </location>
</feature>
<evidence type="ECO:0000313" key="3">
    <source>
        <dbReference type="Proteomes" id="UP000480312"/>
    </source>
</evidence>
<dbReference type="AlphaFoldDB" id="A0A7C9JX82"/>
<protein>
    <recommendedName>
        <fullName evidence="4">Polysaccharide biosynthesis protein</fullName>
    </recommendedName>
</protein>
<dbReference type="EMBL" id="JAAEHK010000008">
    <property type="protein sequence ID" value="NDL70366.1"/>
    <property type="molecule type" value="Genomic_DNA"/>
</dbReference>
<evidence type="ECO:0008006" key="4">
    <source>
        <dbReference type="Google" id="ProtNLM"/>
    </source>
</evidence>
<feature type="transmembrane region" description="Helical" evidence="1">
    <location>
        <begin position="78"/>
        <end position="103"/>
    </location>
</feature>
<feature type="transmembrane region" description="Helical" evidence="1">
    <location>
        <begin position="167"/>
        <end position="189"/>
    </location>
</feature>
<accession>A0A7C9JX82</accession>
<dbReference type="RefSeq" id="WP_162218258.1">
    <property type="nucleotide sequence ID" value="NZ_JAAEHK010000008.1"/>
</dbReference>
<comment type="caution">
    <text evidence="2">The sequence shown here is derived from an EMBL/GenBank/DDBJ whole genome shotgun (WGS) entry which is preliminary data.</text>
</comment>
<feature type="transmembrane region" description="Helical" evidence="1">
    <location>
        <begin position="381"/>
        <end position="402"/>
    </location>
</feature>
<feature type="transmembrane region" description="Helical" evidence="1">
    <location>
        <begin position="240"/>
        <end position="262"/>
    </location>
</feature>
<evidence type="ECO:0000313" key="2">
    <source>
        <dbReference type="EMBL" id="NDL70366.1"/>
    </source>
</evidence>
<keyword evidence="1" id="KW-1133">Transmembrane helix</keyword>
<keyword evidence="1" id="KW-0812">Transmembrane</keyword>
<feature type="transmembrane region" description="Helical" evidence="1">
    <location>
        <begin position="143"/>
        <end position="161"/>
    </location>
</feature>
<gene>
    <name evidence="2" type="ORF">GPL32_07575</name>
</gene>
<sequence length="420" mass="46390">MAQLPSFVLRSLPIITAATPGAFRIFVITFSLFFISSSEAVAFTTQYTLAAFFVMICGIGFSTILVKGMAEDDSVRAFFSYSLSSLAVGGILSLIALFLVSFLLIVPDFFSLLLLVVVTSIYQIFRNYLIFKKDFFKLLINDVLIGFLFLISILGVCLLNNEVSSSSVFLFLSFAYIASIFIVLAWRIFQGGEVTDNGKVALIPKDKMISSLVVGMSNAASGGVSFILPSFFAALGGGQIAIVASVAALVFSSIAAVPRGVINNNIAALSNMILGKVFDKVYVLTLRRKVRFIIISLFPMLTFFIFIYMYFFIEVDGFLMSALFVIALGFYIATAQLGVVESVMINLCGYERQAFYFNVAVFLGVMAVFLLPNILPAMQNAFFIIYLLPVLLGVINIFRMFWYRQLVGRYFGVEKSLARK</sequence>